<evidence type="ECO:0000313" key="1">
    <source>
        <dbReference type="EMBL" id="VDP26198.1"/>
    </source>
</evidence>
<accession>A0A183MPQ1</accession>
<dbReference type="EMBL" id="UZAI01017529">
    <property type="protein sequence ID" value="VDP26198.1"/>
    <property type="molecule type" value="Genomic_DNA"/>
</dbReference>
<sequence>MVVRGSQQETLDPSFVLFGTRQWGAPVILRELLLPGGSDPIRYWYKEALNTYAPHKSHLICVGAVIMRGCPD</sequence>
<organism evidence="1 2">
    <name type="scientific">Schistosoma margrebowiei</name>
    <dbReference type="NCBI Taxonomy" id="48269"/>
    <lineage>
        <taxon>Eukaryota</taxon>
        <taxon>Metazoa</taxon>
        <taxon>Spiralia</taxon>
        <taxon>Lophotrochozoa</taxon>
        <taxon>Platyhelminthes</taxon>
        <taxon>Trematoda</taxon>
        <taxon>Digenea</taxon>
        <taxon>Strigeidida</taxon>
        <taxon>Schistosomatoidea</taxon>
        <taxon>Schistosomatidae</taxon>
        <taxon>Schistosoma</taxon>
    </lineage>
</organism>
<protein>
    <submittedName>
        <fullName evidence="1">Uncharacterized protein</fullName>
    </submittedName>
</protein>
<proteinExistence type="predicted"/>
<dbReference type="Proteomes" id="UP000277204">
    <property type="component" value="Unassembled WGS sequence"/>
</dbReference>
<reference evidence="1 2" key="1">
    <citation type="submission" date="2018-11" db="EMBL/GenBank/DDBJ databases">
        <authorList>
            <consortium name="Pathogen Informatics"/>
        </authorList>
    </citation>
    <scope>NUCLEOTIDE SEQUENCE [LARGE SCALE GENOMIC DNA]</scope>
    <source>
        <strain evidence="1 2">Zambia</strain>
    </source>
</reference>
<keyword evidence="2" id="KW-1185">Reference proteome</keyword>
<evidence type="ECO:0000313" key="2">
    <source>
        <dbReference type="Proteomes" id="UP000277204"/>
    </source>
</evidence>
<name>A0A183MPQ1_9TREM</name>
<dbReference type="AlphaFoldDB" id="A0A183MPQ1"/>
<gene>
    <name evidence="1" type="ORF">SMRZ_LOCUS18026</name>
</gene>